<dbReference type="Proteomes" id="UP000485058">
    <property type="component" value="Unassembled WGS sequence"/>
</dbReference>
<evidence type="ECO:0000313" key="2">
    <source>
        <dbReference type="EMBL" id="GFH28557.1"/>
    </source>
</evidence>
<evidence type="ECO:0000256" key="1">
    <source>
        <dbReference type="SAM" id="MobiDB-lite"/>
    </source>
</evidence>
<gene>
    <name evidence="2" type="ORF">HaLaN_27067</name>
</gene>
<feature type="compositionally biased region" description="Low complexity" evidence="1">
    <location>
        <begin position="44"/>
        <end position="53"/>
    </location>
</feature>
<organism evidence="2 3">
    <name type="scientific">Haematococcus lacustris</name>
    <name type="common">Green alga</name>
    <name type="synonym">Haematococcus pluvialis</name>
    <dbReference type="NCBI Taxonomy" id="44745"/>
    <lineage>
        <taxon>Eukaryota</taxon>
        <taxon>Viridiplantae</taxon>
        <taxon>Chlorophyta</taxon>
        <taxon>core chlorophytes</taxon>
        <taxon>Chlorophyceae</taxon>
        <taxon>CS clade</taxon>
        <taxon>Chlamydomonadales</taxon>
        <taxon>Haematococcaceae</taxon>
        <taxon>Haematococcus</taxon>
    </lineage>
</organism>
<dbReference type="AlphaFoldDB" id="A0A6A0A8X3"/>
<dbReference type="EMBL" id="BLLF01003932">
    <property type="protein sequence ID" value="GFH28557.1"/>
    <property type="molecule type" value="Genomic_DNA"/>
</dbReference>
<proteinExistence type="predicted"/>
<name>A0A6A0A8X3_HAELA</name>
<accession>A0A6A0A8X3</accession>
<evidence type="ECO:0000313" key="3">
    <source>
        <dbReference type="Proteomes" id="UP000485058"/>
    </source>
</evidence>
<keyword evidence="3" id="KW-1185">Reference proteome</keyword>
<comment type="caution">
    <text evidence="2">The sequence shown here is derived from an EMBL/GenBank/DDBJ whole genome shotgun (WGS) entry which is preliminary data.</text>
</comment>
<feature type="region of interest" description="Disordered" evidence="1">
    <location>
        <begin position="1"/>
        <end position="75"/>
    </location>
</feature>
<feature type="compositionally biased region" description="Low complexity" evidence="1">
    <location>
        <begin position="1"/>
        <end position="28"/>
    </location>
</feature>
<sequence length="75" mass="7755">MQGTGPQQRAVAQAPPTQPTATATRKAQVPARTTATRQQKAGKPAAPATTTSKGQKRGKSGKQVDNNEEVTGINT</sequence>
<protein>
    <submittedName>
        <fullName evidence="2">Uncharacterized protein</fullName>
    </submittedName>
</protein>
<reference evidence="2 3" key="1">
    <citation type="submission" date="2020-02" db="EMBL/GenBank/DDBJ databases">
        <title>Draft genome sequence of Haematococcus lacustris strain NIES-144.</title>
        <authorList>
            <person name="Morimoto D."/>
            <person name="Nakagawa S."/>
            <person name="Yoshida T."/>
            <person name="Sawayama S."/>
        </authorList>
    </citation>
    <scope>NUCLEOTIDE SEQUENCE [LARGE SCALE GENOMIC DNA]</scope>
    <source>
        <strain evidence="2 3">NIES-144</strain>
    </source>
</reference>